<dbReference type="Gene3D" id="3.50.50.60">
    <property type="entry name" value="FAD/NAD(P)-binding domain"/>
    <property type="match status" value="2"/>
</dbReference>
<evidence type="ECO:0000256" key="3">
    <source>
        <dbReference type="ARBA" id="ARBA00023002"/>
    </source>
</evidence>
<dbReference type="OrthoDB" id="407355at2759"/>
<dbReference type="SUPFAM" id="SSF51905">
    <property type="entry name" value="FAD/NAD(P)-binding domain"/>
    <property type="match status" value="1"/>
</dbReference>
<evidence type="ECO:0000259" key="4">
    <source>
        <dbReference type="Pfam" id="PF07992"/>
    </source>
</evidence>
<evidence type="ECO:0000256" key="2">
    <source>
        <dbReference type="ARBA" id="ARBA00022630"/>
    </source>
</evidence>
<dbReference type="PANTHER" id="PTHR48105">
    <property type="entry name" value="THIOREDOXIN REDUCTASE 1-RELATED-RELATED"/>
    <property type="match status" value="1"/>
</dbReference>
<dbReference type="GO" id="GO:0016491">
    <property type="term" value="F:oxidoreductase activity"/>
    <property type="evidence" value="ECO:0007669"/>
    <property type="project" value="UniProtKB-KW"/>
</dbReference>
<dbReference type="PRINTS" id="PR00368">
    <property type="entry name" value="FADPNR"/>
</dbReference>
<dbReference type="AlphaFoldDB" id="A0A9W4NDH0"/>
<name>A0A9W4NDH0_9EURO</name>
<dbReference type="Pfam" id="PF07992">
    <property type="entry name" value="Pyr_redox_2"/>
    <property type="match status" value="1"/>
</dbReference>
<gene>
    <name evidence="5" type="ORF">PSALAMII_LOCUS4060</name>
</gene>
<dbReference type="PRINTS" id="PR00469">
    <property type="entry name" value="PNDRDTASEII"/>
</dbReference>
<feature type="domain" description="FAD/NAD(P)-binding" evidence="4">
    <location>
        <begin position="12"/>
        <end position="304"/>
    </location>
</feature>
<dbReference type="GO" id="GO:0097237">
    <property type="term" value="P:cellular response to toxic substance"/>
    <property type="evidence" value="ECO:0007669"/>
    <property type="project" value="UniProtKB-ARBA"/>
</dbReference>
<evidence type="ECO:0000313" key="5">
    <source>
        <dbReference type="EMBL" id="CAG8365306.1"/>
    </source>
</evidence>
<dbReference type="InterPro" id="IPR023753">
    <property type="entry name" value="FAD/NAD-binding_dom"/>
</dbReference>
<dbReference type="EMBL" id="CAJVPD010000199">
    <property type="protein sequence ID" value="CAG8365306.1"/>
    <property type="molecule type" value="Genomic_DNA"/>
</dbReference>
<sequence>MSDQSDMESSADVLIIGGGPAGLAAAMALGRACRSVVVFDSQEYRNDAAPKMHNVLGSDGKRPELFRVTAVQDMMARYDSIKFVDTKIKLAFRIFGEFRFHVVENKGRFWRGQKLILASGSKDVLPSIPGYKELYGRGIIHSLFCEGFEKNGGHFGILGLHTEHELNALFMSFQLAESVTVFTNGEKKIAEDSAVSKLVKIAVSRGAKIDRRAIESISEGPICDEILVHFKNGSKERLRVLINSPPTVNRLDMSIISELGLETHGPEGHIVSKSPMGKTNVHGCFVAGDTSTLAKTVNVAMAAGKMTLLLTLGK</sequence>
<accession>A0A9W4NDH0</accession>
<keyword evidence="2" id="KW-0285">Flavoprotein</keyword>
<comment type="caution">
    <text evidence="5">The sequence shown here is derived from an EMBL/GenBank/DDBJ whole genome shotgun (WGS) entry which is preliminary data.</text>
</comment>
<evidence type="ECO:0000313" key="6">
    <source>
        <dbReference type="Proteomes" id="UP001152592"/>
    </source>
</evidence>
<keyword evidence="3" id="KW-0560">Oxidoreductase</keyword>
<comment type="similarity">
    <text evidence="1">Belongs to the class-II pyridine nucleotide-disulfide oxidoreductase family.</text>
</comment>
<organism evidence="5 6">
    <name type="scientific">Penicillium salamii</name>
    <dbReference type="NCBI Taxonomy" id="1612424"/>
    <lineage>
        <taxon>Eukaryota</taxon>
        <taxon>Fungi</taxon>
        <taxon>Dikarya</taxon>
        <taxon>Ascomycota</taxon>
        <taxon>Pezizomycotina</taxon>
        <taxon>Eurotiomycetes</taxon>
        <taxon>Eurotiomycetidae</taxon>
        <taxon>Eurotiales</taxon>
        <taxon>Aspergillaceae</taxon>
        <taxon>Penicillium</taxon>
    </lineage>
</organism>
<evidence type="ECO:0000256" key="1">
    <source>
        <dbReference type="ARBA" id="ARBA00009333"/>
    </source>
</evidence>
<dbReference type="Proteomes" id="UP001152592">
    <property type="component" value="Unassembled WGS sequence"/>
</dbReference>
<proteinExistence type="inferred from homology"/>
<dbReference type="InterPro" id="IPR050097">
    <property type="entry name" value="Ferredoxin-NADP_redctase_2"/>
</dbReference>
<dbReference type="InterPro" id="IPR036188">
    <property type="entry name" value="FAD/NAD-bd_sf"/>
</dbReference>
<protein>
    <recommendedName>
        <fullName evidence="4">FAD/NAD(P)-binding domain-containing protein</fullName>
    </recommendedName>
</protein>
<reference evidence="5" key="1">
    <citation type="submission" date="2021-07" db="EMBL/GenBank/DDBJ databases">
        <authorList>
            <person name="Branca A.L. A."/>
        </authorList>
    </citation>
    <scope>NUCLEOTIDE SEQUENCE</scope>
</reference>